<keyword evidence="2" id="KW-0472">Membrane</keyword>
<dbReference type="Gene3D" id="1.20.1250.20">
    <property type="entry name" value="MFS general substrate transporter like domains"/>
    <property type="match status" value="2"/>
</dbReference>
<dbReference type="STRING" id="28110.KU46_1571"/>
<feature type="transmembrane region" description="Helical" evidence="2">
    <location>
        <begin position="286"/>
        <end position="304"/>
    </location>
</feature>
<feature type="transmembrane region" description="Helical" evidence="2">
    <location>
        <begin position="9"/>
        <end position="29"/>
    </location>
</feature>
<dbReference type="SUPFAM" id="SSF103473">
    <property type="entry name" value="MFS general substrate transporter"/>
    <property type="match status" value="1"/>
</dbReference>
<dbReference type="RefSeq" id="WP_080774912.1">
    <property type="nucleotide sequence ID" value="NZ_CP009440.1"/>
</dbReference>
<proteinExistence type="inferred from homology"/>
<dbReference type="PANTHER" id="PTHR11328:SF28">
    <property type="entry name" value="MAJOR FACILITATOR SUPERFAMILY DOMAIN-CONTAINING PROTEIN 12"/>
    <property type="match status" value="1"/>
</dbReference>
<gene>
    <name evidence="3" type="ORF">LA55_1062</name>
</gene>
<dbReference type="Proteomes" id="UP000031830">
    <property type="component" value="Chromosome"/>
</dbReference>
<dbReference type="EMBL" id="CP009440">
    <property type="protein sequence ID" value="AJI52958.1"/>
    <property type="molecule type" value="Genomic_DNA"/>
</dbReference>
<feature type="transmembrane region" description="Helical" evidence="2">
    <location>
        <begin position="35"/>
        <end position="54"/>
    </location>
</feature>
<evidence type="ECO:0000256" key="1">
    <source>
        <dbReference type="ARBA" id="ARBA00009617"/>
    </source>
</evidence>
<name>A0A0B6D5P1_9GAMM</name>
<comment type="similarity">
    <text evidence="1">Belongs to the sodium:galactoside symporter (TC 2.A.2) family.</text>
</comment>
<dbReference type="GO" id="GO:0015293">
    <property type="term" value="F:symporter activity"/>
    <property type="evidence" value="ECO:0007669"/>
    <property type="project" value="InterPro"/>
</dbReference>
<protein>
    <submittedName>
        <fullName evidence="3">Major Facilitator Superfamily protein</fullName>
    </submittedName>
</protein>
<evidence type="ECO:0000256" key="2">
    <source>
        <dbReference type="SAM" id="Phobius"/>
    </source>
</evidence>
<dbReference type="AlphaFoldDB" id="A0A0B6D5P1"/>
<feature type="transmembrane region" description="Helical" evidence="2">
    <location>
        <begin position="257"/>
        <end position="274"/>
    </location>
</feature>
<feature type="transmembrane region" description="Helical" evidence="2">
    <location>
        <begin position="170"/>
        <end position="192"/>
    </location>
</feature>
<dbReference type="PANTHER" id="PTHR11328">
    <property type="entry name" value="MAJOR FACILITATOR SUPERFAMILY DOMAIN-CONTAINING PROTEIN"/>
    <property type="match status" value="1"/>
</dbReference>
<feature type="transmembrane region" description="Helical" evidence="2">
    <location>
        <begin position="387"/>
        <end position="412"/>
    </location>
</feature>
<dbReference type="InterPro" id="IPR039672">
    <property type="entry name" value="MFS_2"/>
</dbReference>
<dbReference type="GO" id="GO:0008643">
    <property type="term" value="P:carbohydrate transport"/>
    <property type="evidence" value="ECO:0007669"/>
    <property type="project" value="InterPro"/>
</dbReference>
<keyword evidence="2" id="KW-0812">Transmembrane</keyword>
<keyword evidence="2" id="KW-1133">Transmembrane helix</keyword>
<dbReference type="InterPro" id="IPR036259">
    <property type="entry name" value="MFS_trans_sf"/>
</dbReference>
<feature type="transmembrane region" description="Helical" evidence="2">
    <location>
        <begin position="350"/>
        <end position="375"/>
    </location>
</feature>
<evidence type="ECO:0000313" key="3">
    <source>
        <dbReference type="EMBL" id="AJI52958.1"/>
    </source>
</evidence>
<reference evidence="3 4" key="1">
    <citation type="journal article" date="2015" name="Genome Announc.">
        <title>Genome sequencing of 18 francisella strains to aid in assay development and testing.</title>
        <authorList>
            <person name="Johnson S.L."/>
            <person name="Daligault H.E."/>
            <person name="Davenport K.W."/>
            <person name="Coyne S.R."/>
            <person name="Frey K.G."/>
            <person name="Koroleva G.I."/>
            <person name="Broomall S.M."/>
            <person name="Bishop-Lilly K.A."/>
            <person name="Bruce D.C."/>
            <person name="Chertkov O."/>
            <person name="Freitas T."/>
            <person name="Jaissle J."/>
            <person name="Ladner J.T."/>
            <person name="Rosenzweig C.N."/>
            <person name="Gibbons H.S."/>
            <person name="Palacios G.F."/>
            <person name="Redden C.L."/>
            <person name="Xu Y."/>
            <person name="Minogue T.D."/>
            <person name="Chain P.S."/>
        </authorList>
    </citation>
    <scope>NUCLEOTIDE SEQUENCE [LARGE SCALE GENOMIC DNA]</scope>
    <source>
        <strain evidence="3 4">GA01-2794</strain>
    </source>
</reference>
<dbReference type="Pfam" id="PF13347">
    <property type="entry name" value="MFS_2"/>
    <property type="match status" value="1"/>
</dbReference>
<feature type="transmembrane region" description="Helical" evidence="2">
    <location>
        <begin position="221"/>
        <end position="245"/>
    </location>
</feature>
<evidence type="ECO:0000313" key="4">
    <source>
        <dbReference type="Proteomes" id="UP000031830"/>
    </source>
</evidence>
<dbReference type="GO" id="GO:0005886">
    <property type="term" value="C:plasma membrane"/>
    <property type="evidence" value="ECO:0007669"/>
    <property type="project" value="TreeGrafter"/>
</dbReference>
<feature type="transmembrane region" description="Helical" evidence="2">
    <location>
        <begin position="103"/>
        <end position="123"/>
    </location>
</feature>
<organism evidence="3 4">
    <name type="scientific">Francisella philomiragia</name>
    <dbReference type="NCBI Taxonomy" id="28110"/>
    <lineage>
        <taxon>Bacteria</taxon>
        <taxon>Pseudomonadati</taxon>
        <taxon>Pseudomonadota</taxon>
        <taxon>Gammaproteobacteria</taxon>
        <taxon>Thiotrichales</taxon>
        <taxon>Francisellaceae</taxon>
        <taxon>Francisella</taxon>
    </lineage>
</organism>
<sequence>MQIKKSDIFNYAFIAFPVAFASIPIYIFIPEYYHSNFGINLVVLSIVLFILRTLDAIFDPIIGWYCDKFHYLSKISLIAIIAIFIAGVYIICTPVFTNIIVNLAVGIFLSTLAFSYITIFSTTKGALWLKDDNSKSEVISAREISNILGVLVASLLLSIFLSSMPHQNGYFLYAIVAIILIVISSIFFLKWINKVNLEDKSKHVIYSFNIKNYINHLDRDGIFLFVGYTVSAIGSTLPAVTIIFFSKYILKTPDLTGLYIFAYFLGAIVFIPIMKKISLRFGIIKTWGYALLFYASIFSFVFALSNDDYILFTIISFISGAGLATELILPSILLAKWIDSYPERKELGNGYYAMLTFIAKFSYAIATIITFPIINSSFASDSANLEIALRFVYCVLPCLCKLIAAAIIFSWYKSLYKSPAYK</sequence>
<feature type="transmembrane region" description="Helical" evidence="2">
    <location>
        <begin position="144"/>
        <end position="164"/>
    </location>
</feature>
<accession>A0A0B6D5P1</accession>
<dbReference type="KEGG" id="fpz:LA55_1062"/>
<feature type="transmembrane region" description="Helical" evidence="2">
    <location>
        <begin position="310"/>
        <end position="338"/>
    </location>
</feature>
<feature type="transmembrane region" description="Helical" evidence="2">
    <location>
        <begin position="75"/>
        <end position="97"/>
    </location>
</feature>